<organism evidence="1 2">
    <name type="scientific">Punctularia strigosozonata (strain HHB-11173)</name>
    <name type="common">White-rot fungus</name>
    <dbReference type="NCBI Taxonomy" id="741275"/>
    <lineage>
        <taxon>Eukaryota</taxon>
        <taxon>Fungi</taxon>
        <taxon>Dikarya</taxon>
        <taxon>Basidiomycota</taxon>
        <taxon>Agaricomycotina</taxon>
        <taxon>Agaricomycetes</taxon>
        <taxon>Corticiales</taxon>
        <taxon>Punctulariaceae</taxon>
        <taxon>Punctularia</taxon>
    </lineage>
</organism>
<dbReference type="InterPro" id="IPR032675">
    <property type="entry name" value="LRR_dom_sf"/>
</dbReference>
<dbReference type="Gene3D" id="3.80.10.10">
    <property type="entry name" value="Ribonuclease Inhibitor"/>
    <property type="match status" value="1"/>
</dbReference>
<reference evidence="2" key="1">
    <citation type="journal article" date="2012" name="Science">
        <title>The Paleozoic origin of enzymatic lignin decomposition reconstructed from 31 fungal genomes.</title>
        <authorList>
            <person name="Floudas D."/>
            <person name="Binder M."/>
            <person name="Riley R."/>
            <person name="Barry K."/>
            <person name="Blanchette R.A."/>
            <person name="Henrissat B."/>
            <person name="Martinez A.T."/>
            <person name="Otillar R."/>
            <person name="Spatafora J.W."/>
            <person name="Yadav J.S."/>
            <person name="Aerts A."/>
            <person name="Benoit I."/>
            <person name="Boyd A."/>
            <person name="Carlson A."/>
            <person name="Copeland A."/>
            <person name="Coutinho P.M."/>
            <person name="de Vries R.P."/>
            <person name="Ferreira P."/>
            <person name="Findley K."/>
            <person name="Foster B."/>
            <person name="Gaskell J."/>
            <person name="Glotzer D."/>
            <person name="Gorecki P."/>
            <person name="Heitman J."/>
            <person name="Hesse C."/>
            <person name="Hori C."/>
            <person name="Igarashi K."/>
            <person name="Jurgens J.A."/>
            <person name="Kallen N."/>
            <person name="Kersten P."/>
            <person name="Kohler A."/>
            <person name="Kuees U."/>
            <person name="Kumar T.K.A."/>
            <person name="Kuo A."/>
            <person name="LaButti K."/>
            <person name="Larrondo L.F."/>
            <person name="Lindquist E."/>
            <person name="Ling A."/>
            <person name="Lombard V."/>
            <person name="Lucas S."/>
            <person name="Lundell T."/>
            <person name="Martin R."/>
            <person name="McLaughlin D.J."/>
            <person name="Morgenstern I."/>
            <person name="Morin E."/>
            <person name="Murat C."/>
            <person name="Nagy L.G."/>
            <person name="Nolan M."/>
            <person name="Ohm R.A."/>
            <person name="Patyshakuliyeva A."/>
            <person name="Rokas A."/>
            <person name="Ruiz-Duenas F.J."/>
            <person name="Sabat G."/>
            <person name="Salamov A."/>
            <person name="Samejima M."/>
            <person name="Schmutz J."/>
            <person name="Slot J.C."/>
            <person name="St John F."/>
            <person name="Stenlid J."/>
            <person name="Sun H."/>
            <person name="Sun S."/>
            <person name="Syed K."/>
            <person name="Tsang A."/>
            <person name="Wiebenga A."/>
            <person name="Young D."/>
            <person name="Pisabarro A."/>
            <person name="Eastwood D.C."/>
            <person name="Martin F."/>
            <person name="Cullen D."/>
            <person name="Grigoriev I.V."/>
            <person name="Hibbett D.S."/>
        </authorList>
    </citation>
    <scope>NUCLEOTIDE SEQUENCE [LARGE SCALE GENOMIC DNA]</scope>
    <source>
        <strain evidence="2">HHB-11173 SS5</strain>
    </source>
</reference>
<dbReference type="AlphaFoldDB" id="R7S4Q0"/>
<dbReference type="Proteomes" id="UP000054196">
    <property type="component" value="Unassembled WGS sequence"/>
</dbReference>
<evidence type="ECO:0000313" key="2">
    <source>
        <dbReference type="Proteomes" id="UP000054196"/>
    </source>
</evidence>
<dbReference type="EMBL" id="JH687553">
    <property type="protein sequence ID" value="EIN04777.1"/>
    <property type="molecule type" value="Genomic_DNA"/>
</dbReference>
<gene>
    <name evidence="1" type="ORF">PUNSTDRAFT_47398</name>
</gene>
<evidence type="ECO:0008006" key="3">
    <source>
        <dbReference type="Google" id="ProtNLM"/>
    </source>
</evidence>
<name>R7S4Q0_PUNST</name>
<dbReference type="KEGG" id="psq:PUNSTDRAFT_47398"/>
<dbReference type="RefSeq" id="XP_007388170.1">
    <property type="nucleotide sequence ID" value="XM_007388108.1"/>
</dbReference>
<dbReference type="GeneID" id="18882880"/>
<dbReference type="HOGENOM" id="CLU_687244_0_0_1"/>
<protein>
    <recommendedName>
        <fullName evidence="3">RNI-like protein</fullName>
    </recommendedName>
</protein>
<keyword evidence="2" id="KW-1185">Reference proteome</keyword>
<sequence length="422" mass="46786">MTQLAGQSNQLNSMEQIDTLPAHLLIGPCYPGLSELASEYASTPATPEVPAPSKNNDGTVDWIAHQPSDTLRLETCAECEQLLATLSTTPHLGDSIKTLDVDGRSRIGSPNGLWTTLPSIFTACRGLQTLRLRNFKSLPGLPTSGALNYLIGAGPLHGLHDLILQNCVMDSYDDLAEALGSMPLLRNLRLDHVSSHVYQQPWDRGRWPYAGLRLRALDLKDHVITETHAGPIAEGISRLEMLDMTIKNWQDHDLLQCLTVPRKGLEHLTLSVNWEGKPDSEDKEDKEWPEETIYSGECEWTRGVALRTLTLREYARERPRENAGVDGEWASRFLRTVNCAALESVILVIHYVDPDPWHGLRWADADDVLAACTTLCAVVVKHEDLGDPRCDTANLDLKAIMAVVLARRLPKVAERGILQVIP</sequence>
<proteinExistence type="predicted"/>
<evidence type="ECO:0000313" key="1">
    <source>
        <dbReference type="EMBL" id="EIN04777.1"/>
    </source>
</evidence>
<dbReference type="SUPFAM" id="SSF52047">
    <property type="entry name" value="RNI-like"/>
    <property type="match status" value="1"/>
</dbReference>
<accession>R7S4Q0</accession>